<keyword evidence="1" id="KW-0812">Transmembrane</keyword>
<evidence type="ECO:0000313" key="3">
    <source>
        <dbReference type="Proteomes" id="UP000578000"/>
    </source>
</evidence>
<comment type="caution">
    <text evidence="2">The sequence shown here is derived from an EMBL/GenBank/DDBJ whole genome shotgun (WGS) entry which is preliminary data.</text>
</comment>
<protein>
    <submittedName>
        <fullName evidence="2">Uncharacterized protein</fullName>
    </submittedName>
</protein>
<dbReference type="EMBL" id="JACHIE010000003">
    <property type="protein sequence ID" value="MBB6456452.1"/>
    <property type="molecule type" value="Genomic_DNA"/>
</dbReference>
<keyword evidence="1" id="KW-1133">Transmembrane helix</keyword>
<keyword evidence="1" id="KW-0472">Membrane</keyword>
<evidence type="ECO:0000256" key="1">
    <source>
        <dbReference type="SAM" id="Phobius"/>
    </source>
</evidence>
<reference evidence="2 3" key="1">
    <citation type="submission" date="2020-08" db="EMBL/GenBank/DDBJ databases">
        <title>Genomic Encyclopedia of Type Strains, Phase IV (KMG-IV): sequencing the most valuable type-strain genomes for metagenomic binning, comparative biology and taxonomic classification.</title>
        <authorList>
            <person name="Goeker M."/>
        </authorList>
    </citation>
    <scope>NUCLEOTIDE SEQUENCE [LARGE SCALE GENOMIC DNA]</scope>
    <source>
        <strain evidence="2 3">DSM 4491</strain>
    </source>
</reference>
<name>A0A841QEB4_9PROT</name>
<keyword evidence="3" id="KW-1185">Reference proteome</keyword>
<sequence length="100" mass="10970">MSNAVELAETAAFFRLRVVVLRGRAVVLAVNMLSELGLSLLSLLLALCMSGKDRLPVIPWYYKATQALVPIKVFGLKIKFLAGILVIFTQKDGQGRLPAR</sequence>
<dbReference type="Proteomes" id="UP000578000">
    <property type="component" value="Unassembled WGS sequence"/>
</dbReference>
<organism evidence="2 3">
    <name type="scientific">Acetobacter lovaniensis</name>
    <dbReference type="NCBI Taxonomy" id="104100"/>
    <lineage>
        <taxon>Bacteria</taxon>
        <taxon>Pseudomonadati</taxon>
        <taxon>Pseudomonadota</taxon>
        <taxon>Alphaproteobacteria</taxon>
        <taxon>Acetobacterales</taxon>
        <taxon>Acetobacteraceae</taxon>
        <taxon>Acetobacter</taxon>
    </lineage>
</organism>
<accession>A0A841QEB4</accession>
<dbReference type="AlphaFoldDB" id="A0A841QEB4"/>
<feature type="transmembrane region" description="Helical" evidence="1">
    <location>
        <begin position="67"/>
        <end position="88"/>
    </location>
</feature>
<feature type="transmembrane region" description="Helical" evidence="1">
    <location>
        <begin position="25"/>
        <end position="47"/>
    </location>
</feature>
<dbReference type="RefSeq" id="WP_166112168.1">
    <property type="nucleotide sequence ID" value="NZ_BAABDB010000034.1"/>
</dbReference>
<gene>
    <name evidence="2" type="ORF">HNR55_001026</name>
</gene>
<proteinExistence type="predicted"/>
<evidence type="ECO:0000313" key="2">
    <source>
        <dbReference type="EMBL" id="MBB6456452.1"/>
    </source>
</evidence>